<evidence type="ECO:0000256" key="2">
    <source>
        <dbReference type="ARBA" id="ARBA00022801"/>
    </source>
</evidence>
<dbReference type="Pfam" id="PF22580">
    <property type="entry name" value="KYNU_C"/>
    <property type="match status" value="1"/>
</dbReference>
<gene>
    <name evidence="4 7" type="primary">kynU</name>
    <name evidence="8" type="ORF">ABUL08_06725</name>
    <name evidence="7" type="ORF">VK199_06680</name>
</gene>
<comment type="function">
    <text evidence="4 6">Catalyzes the cleavage of L-kynurenine (L-Kyn) and L-3-hydroxykynurenine (L-3OHKyn) into anthranilic acid (AA) and 3-hydroxyanthranilic acid (3-OHAA), respectively.</text>
</comment>
<dbReference type="Gene3D" id="3.90.1150.10">
    <property type="entry name" value="Aspartate Aminotransferase, domain 1"/>
    <property type="match status" value="1"/>
</dbReference>
<dbReference type="InterPro" id="IPR015424">
    <property type="entry name" value="PyrdxlP-dep_Trfase"/>
</dbReference>
<feature type="binding site" evidence="4">
    <location>
        <position position="230"/>
    </location>
    <ligand>
        <name>pyridoxal 5'-phosphate</name>
        <dbReference type="ChEBI" id="CHEBI:597326"/>
    </ligand>
</feature>
<protein>
    <recommendedName>
        <fullName evidence="4 5">Kynureninase</fullName>
        <ecNumber evidence="4 5">3.7.1.3</ecNumber>
    </recommendedName>
    <alternativeName>
        <fullName evidence="4">L-kynurenine hydrolase</fullName>
    </alternativeName>
</protein>
<dbReference type="NCBIfam" id="TIGR01814">
    <property type="entry name" value="kynureninase"/>
    <property type="match status" value="1"/>
</dbReference>
<comment type="pathway">
    <text evidence="4 6">Amino-acid degradation; L-kynurenine degradation; L-alanine and anthranilate from L-kynurenine: step 1/1.</text>
</comment>
<reference evidence="8" key="2">
    <citation type="submission" date="2024-06" db="EMBL/GenBank/DDBJ databases">
        <title>Micromonospora mangrovi CCTCC AA 2012012 genome sequences.</title>
        <authorList>
            <person name="Gao J."/>
        </authorList>
    </citation>
    <scope>NUCLEOTIDE SEQUENCE</scope>
    <source>
        <strain evidence="8">CCTCC AA 2012012</strain>
    </source>
</reference>
<dbReference type="GO" id="GO:0005737">
    <property type="term" value="C:cytoplasm"/>
    <property type="evidence" value="ECO:0007669"/>
    <property type="project" value="UniProtKB-UniRule"/>
</dbReference>
<dbReference type="GO" id="GO:0009435">
    <property type="term" value="P:NAD+ biosynthetic process"/>
    <property type="evidence" value="ECO:0007669"/>
    <property type="project" value="UniProtKB-UniRule"/>
</dbReference>
<evidence type="ECO:0000256" key="1">
    <source>
        <dbReference type="ARBA" id="ARBA00022642"/>
    </source>
</evidence>
<evidence type="ECO:0000256" key="3">
    <source>
        <dbReference type="ARBA" id="ARBA00022898"/>
    </source>
</evidence>
<comment type="similarity">
    <text evidence="4 6">Belongs to the kynureninase family.</text>
</comment>
<dbReference type="GO" id="GO:0043420">
    <property type="term" value="P:anthranilate metabolic process"/>
    <property type="evidence" value="ECO:0007669"/>
    <property type="project" value="TreeGrafter"/>
</dbReference>
<organism evidence="7">
    <name type="scientific">Micromonospora sp. CCTCC AA 2012012</name>
    <dbReference type="NCBI Taxonomy" id="3111921"/>
    <lineage>
        <taxon>Bacteria</taxon>
        <taxon>Bacillati</taxon>
        <taxon>Actinomycetota</taxon>
        <taxon>Actinomycetes</taxon>
        <taxon>Micromonosporales</taxon>
        <taxon>Micromonosporaceae</taxon>
        <taxon>Micromonospora</taxon>
    </lineage>
</organism>
<evidence type="ECO:0000313" key="7">
    <source>
        <dbReference type="EMBL" id="XBP95071.1"/>
    </source>
</evidence>
<evidence type="ECO:0000256" key="5">
    <source>
        <dbReference type="NCBIfam" id="TIGR01814"/>
    </source>
</evidence>
<dbReference type="GO" id="GO:0097053">
    <property type="term" value="P:L-kynurenine catabolic process"/>
    <property type="evidence" value="ECO:0007669"/>
    <property type="project" value="UniProtKB-UniRule"/>
</dbReference>
<dbReference type="GO" id="GO:0019441">
    <property type="term" value="P:L-tryptophan catabolic process to kynurenine"/>
    <property type="evidence" value="ECO:0007669"/>
    <property type="project" value="TreeGrafter"/>
</dbReference>
<dbReference type="EC" id="3.7.1.3" evidence="4 5"/>
<feature type="modified residue" description="N6-(pyridoxal phosphate)lysine" evidence="4">
    <location>
        <position position="231"/>
    </location>
</feature>
<dbReference type="PANTHER" id="PTHR14084">
    <property type="entry name" value="KYNURENINASE"/>
    <property type="match status" value="1"/>
</dbReference>
<dbReference type="PIRSF" id="PIRSF038800">
    <property type="entry name" value="KYNU"/>
    <property type="match status" value="1"/>
</dbReference>
<dbReference type="Gene3D" id="3.40.640.10">
    <property type="entry name" value="Type I PLP-dependent aspartate aminotransferase-like (Major domain)"/>
    <property type="match status" value="1"/>
</dbReference>
<keyword evidence="1 4" id="KW-0662">Pyridine nucleotide biosynthesis</keyword>
<evidence type="ECO:0000256" key="6">
    <source>
        <dbReference type="PIRNR" id="PIRNR038800"/>
    </source>
</evidence>
<dbReference type="InterPro" id="IPR015422">
    <property type="entry name" value="PyrdxlP-dep_Trfase_small"/>
</dbReference>
<evidence type="ECO:0000256" key="4">
    <source>
        <dbReference type="HAMAP-Rule" id="MF_01970"/>
    </source>
</evidence>
<keyword evidence="3 4" id="KW-0663">Pyridoxal phosphate</keyword>
<accession>A0AAU7MEN4</accession>
<dbReference type="PANTHER" id="PTHR14084:SF0">
    <property type="entry name" value="KYNURENINASE"/>
    <property type="match status" value="1"/>
</dbReference>
<dbReference type="InterPro" id="IPR010111">
    <property type="entry name" value="Kynureninase"/>
</dbReference>
<dbReference type="GO" id="GO:0019805">
    <property type="term" value="P:quinolinate biosynthetic process"/>
    <property type="evidence" value="ECO:0007669"/>
    <property type="project" value="UniProtKB-UniRule"/>
</dbReference>
<dbReference type="EMBL" id="CP157762">
    <property type="protein sequence ID" value="XBP95071.1"/>
    <property type="molecule type" value="Genomic_DNA"/>
</dbReference>
<evidence type="ECO:0000313" key="8">
    <source>
        <dbReference type="EMBL" id="XCH75774.1"/>
    </source>
</evidence>
<name>A0AAU7MEN4_9ACTN</name>
<sequence>MPDEIPRYLCKEMDAADPLADLRDRFVFVDDDLIYLDGNSLGRLPAATPDHLARLVREGWGEQLVRGWPTWIEWSRRIGDRLATHALGARPGEVAVSDSTSVNLYKLAAAALDAAGDRRTVLVDGGDFPTDRYILQGLAEARGLTLRVLPSDLDQGLDPADLRAALSEDVALVVLSAVSYRSGALLDMAAVNDAARRVGAYVLWDLSHAVGSVPVELTASGADLAVGCTYKYLNGGPGAPAFLYVRRELQSRLRQPIQGWFGQRDQFRMGADYDPAPDLDRFQVGTPPVLGMAALDPALDVLADAGIERVREKGVRLTELMVSLADAWLTPYGFTLASPRDPARRGSHVSLHHPEALRISRALAEQGRVVGDYRTPDRLRLGPAPLYTRFVDVWDAMDRLRDIAERRSYERLPREAPRVT</sequence>
<comment type="caution">
    <text evidence="4">Lacks conserved residue(s) required for the propagation of feature annotation.</text>
</comment>
<comment type="subunit">
    <text evidence="4 6">Homodimer.</text>
</comment>
<dbReference type="EMBL" id="CP159342">
    <property type="protein sequence ID" value="XCH75774.1"/>
    <property type="molecule type" value="Genomic_DNA"/>
</dbReference>
<keyword evidence="2 4" id="KW-0378">Hydrolase</keyword>
<dbReference type="SUPFAM" id="SSF53383">
    <property type="entry name" value="PLP-dependent transferases"/>
    <property type="match status" value="1"/>
</dbReference>
<dbReference type="AlphaFoldDB" id="A0AAU7MEN4"/>
<dbReference type="GO" id="GO:0030429">
    <property type="term" value="F:kynureninase activity"/>
    <property type="evidence" value="ECO:0007669"/>
    <property type="project" value="UniProtKB-UniRule"/>
</dbReference>
<proteinExistence type="inferred from homology"/>
<feature type="binding site" evidence="4">
    <location>
        <position position="205"/>
    </location>
    <ligand>
        <name>pyridoxal 5'-phosphate</name>
        <dbReference type="ChEBI" id="CHEBI:597326"/>
    </ligand>
</feature>
<dbReference type="GO" id="GO:0030170">
    <property type="term" value="F:pyridoxal phosphate binding"/>
    <property type="evidence" value="ECO:0007669"/>
    <property type="project" value="UniProtKB-UniRule"/>
</dbReference>
<feature type="binding site" evidence="4">
    <location>
        <position position="208"/>
    </location>
    <ligand>
        <name>pyridoxal 5'-phosphate</name>
        <dbReference type="ChEBI" id="CHEBI:597326"/>
    </ligand>
</feature>
<comment type="catalytic activity">
    <reaction evidence="6">
        <text>3-hydroxy-L-kynurenine + H2O = 3-hydroxyanthranilate + L-alanine + H(+)</text>
        <dbReference type="Rhea" id="RHEA:25143"/>
        <dbReference type="ChEBI" id="CHEBI:15377"/>
        <dbReference type="ChEBI" id="CHEBI:15378"/>
        <dbReference type="ChEBI" id="CHEBI:36559"/>
        <dbReference type="ChEBI" id="CHEBI:57972"/>
        <dbReference type="ChEBI" id="CHEBI:58125"/>
        <dbReference type="EC" id="3.7.1.3"/>
    </reaction>
</comment>
<dbReference type="HAMAP" id="MF_01970">
    <property type="entry name" value="Kynureninase"/>
    <property type="match status" value="1"/>
</dbReference>
<feature type="binding site" evidence="4">
    <location>
        <position position="100"/>
    </location>
    <ligand>
        <name>pyridoxal 5'-phosphate</name>
        <dbReference type="ChEBI" id="CHEBI:597326"/>
    </ligand>
</feature>
<feature type="binding site" evidence="4">
    <location>
        <position position="101"/>
    </location>
    <ligand>
        <name>pyridoxal 5'-phosphate</name>
        <dbReference type="ChEBI" id="CHEBI:597326"/>
    </ligand>
</feature>
<reference evidence="7" key="1">
    <citation type="submission" date="2024-01" db="EMBL/GenBank/DDBJ databases">
        <title>The genome sequence of Micromonospora mangrovi CCTCC AA 2012012.</title>
        <authorList>
            <person name="Gao J."/>
        </authorList>
    </citation>
    <scope>NUCLEOTIDE SEQUENCE</scope>
    <source>
        <strain evidence="7">CCTCC AA 2012012</strain>
    </source>
</reference>
<feature type="binding site" evidence="4">
    <location>
        <position position="260"/>
    </location>
    <ligand>
        <name>pyridoxal 5'-phosphate</name>
        <dbReference type="ChEBI" id="CHEBI:597326"/>
    </ligand>
</feature>
<comment type="cofactor">
    <cofactor evidence="4 6">
        <name>pyridoxal 5'-phosphate</name>
        <dbReference type="ChEBI" id="CHEBI:597326"/>
    </cofactor>
</comment>
<feature type="binding site" evidence="4">
    <location>
        <position position="286"/>
    </location>
    <ligand>
        <name>pyridoxal 5'-phosphate</name>
        <dbReference type="ChEBI" id="CHEBI:597326"/>
    </ligand>
</feature>
<feature type="binding site" evidence="4">
    <location>
        <begin position="128"/>
        <end position="131"/>
    </location>
    <ligand>
        <name>pyridoxal 5'-phosphate</name>
        <dbReference type="ChEBI" id="CHEBI:597326"/>
    </ligand>
</feature>
<comment type="catalytic activity">
    <reaction evidence="4 6">
        <text>L-kynurenine + H2O = anthranilate + L-alanine + H(+)</text>
        <dbReference type="Rhea" id="RHEA:16813"/>
        <dbReference type="ChEBI" id="CHEBI:15377"/>
        <dbReference type="ChEBI" id="CHEBI:15378"/>
        <dbReference type="ChEBI" id="CHEBI:16567"/>
        <dbReference type="ChEBI" id="CHEBI:57959"/>
        <dbReference type="ChEBI" id="CHEBI:57972"/>
        <dbReference type="EC" id="3.7.1.3"/>
    </reaction>
</comment>
<dbReference type="RefSeq" id="WP_350935535.1">
    <property type="nucleotide sequence ID" value="NZ_CP157762.1"/>
</dbReference>
<dbReference type="InterPro" id="IPR015421">
    <property type="entry name" value="PyrdxlP-dep_Trfase_major"/>
</dbReference>
<comment type="pathway">
    <text evidence="4 6">Cofactor biosynthesis; NAD(+) biosynthesis; quinolinate from L-kynurenine: step 2/3.</text>
</comment>